<keyword evidence="2" id="KW-1185">Reference proteome</keyword>
<dbReference type="Proteomes" id="UP000824120">
    <property type="component" value="Chromosome 6"/>
</dbReference>
<name>A0A9J5YGC1_SOLCO</name>
<sequence>MKRLCSTLSKSSKSEFGDILLMLKEFDDAIRFAKEKYIQTNSDKDRSSLHALNAEYIRFLSLEESILKQKTQLH</sequence>
<proteinExistence type="predicted"/>
<organism evidence="1 2">
    <name type="scientific">Solanum commersonii</name>
    <name type="common">Commerson's wild potato</name>
    <name type="synonym">Commerson's nightshade</name>
    <dbReference type="NCBI Taxonomy" id="4109"/>
    <lineage>
        <taxon>Eukaryota</taxon>
        <taxon>Viridiplantae</taxon>
        <taxon>Streptophyta</taxon>
        <taxon>Embryophyta</taxon>
        <taxon>Tracheophyta</taxon>
        <taxon>Spermatophyta</taxon>
        <taxon>Magnoliopsida</taxon>
        <taxon>eudicotyledons</taxon>
        <taxon>Gunneridae</taxon>
        <taxon>Pentapetalae</taxon>
        <taxon>asterids</taxon>
        <taxon>lamiids</taxon>
        <taxon>Solanales</taxon>
        <taxon>Solanaceae</taxon>
        <taxon>Solanoideae</taxon>
        <taxon>Solaneae</taxon>
        <taxon>Solanum</taxon>
    </lineage>
</organism>
<reference evidence="1 2" key="1">
    <citation type="submission" date="2020-09" db="EMBL/GenBank/DDBJ databases">
        <title>De no assembly of potato wild relative species, Solanum commersonii.</title>
        <authorList>
            <person name="Cho K."/>
        </authorList>
    </citation>
    <scope>NUCLEOTIDE SEQUENCE [LARGE SCALE GENOMIC DNA]</scope>
    <source>
        <strain evidence="1">LZ3.2</strain>
        <tissue evidence="1">Leaf</tissue>
    </source>
</reference>
<dbReference type="OrthoDB" id="1938220at2759"/>
<dbReference type="AlphaFoldDB" id="A0A9J5YGC1"/>
<evidence type="ECO:0000313" key="2">
    <source>
        <dbReference type="Proteomes" id="UP000824120"/>
    </source>
</evidence>
<protein>
    <submittedName>
        <fullName evidence="1">Uncharacterized protein</fullName>
    </submittedName>
</protein>
<dbReference type="EMBL" id="JACXVP010000006">
    <property type="protein sequence ID" value="KAG5599779.1"/>
    <property type="molecule type" value="Genomic_DNA"/>
</dbReference>
<gene>
    <name evidence="1" type="ORF">H5410_031149</name>
</gene>
<evidence type="ECO:0000313" key="1">
    <source>
        <dbReference type="EMBL" id="KAG5599779.1"/>
    </source>
</evidence>
<comment type="caution">
    <text evidence="1">The sequence shown here is derived from an EMBL/GenBank/DDBJ whole genome shotgun (WGS) entry which is preliminary data.</text>
</comment>
<accession>A0A9J5YGC1</accession>